<name>A0A8H3EKQ3_9LECA</name>
<evidence type="ECO:0000256" key="3">
    <source>
        <dbReference type="ARBA" id="ARBA00022989"/>
    </source>
</evidence>
<dbReference type="EMBL" id="CAJPDT010000003">
    <property type="protein sequence ID" value="CAF9907173.1"/>
    <property type="molecule type" value="Genomic_DNA"/>
</dbReference>
<feature type="compositionally biased region" description="Basic and acidic residues" evidence="5">
    <location>
        <begin position="1"/>
        <end position="10"/>
    </location>
</feature>
<feature type="transmembrane region" description="Helical" evidence="6">
    <location>
        <begin position="92"/>
        <end position="114"/>
    </location>
</feature>
<dbReference type="SUPFAM" id="SSF103473">
    <property type="entry name" value="MFS general substrate transporter"/>
    <property type="match status" value="1"/>
</dbReference>
<dbReference type="GO" id="GO:0005886">
    <property type="term" value="C:plasma membrane"/>
    <property type="evidence" value="ECO:0007669"/>
    <property type="project" value="TreeGrafter"/>
</dbReference>
<dbReference type="InterPro" id="IPR036259">
    <property type="entry name" value="MFS_trans_sf"/>
</dbReference>
<sequence length="546" mass="60574">MPSVDGEKGSIKSMQSTSRSSDSIVQPVAVHDRALDHESTEKVVVPEVPPLSLRPVFSNNAASIATNGTNNPEYEVDWDDENDPQNPKNWPIWYKGFTLFAISWSTWCIVVYSTSYTTGLTEMQHDFHISSEPVVTLGVTSYMIGIAIGSVILAPVSEMCGRRPVYITSTLLFTILILPCGLATSLPEVVIVRFFGALAGSALIANSPGTVSDIVYDDYRALAFSIWYLGWRWTNWIVMIISGLSFTFMCMLKETYAPALLRKKAKLRRKEQDDHRHWSRYDSNIKFWPLLKVNLSRPFVMVFTEPIWSAWIIYGILYLCFVAYPIVFTGVRGWTTGISGLAFTGLAVGCFLVIGTEPLLRRMINSHKKDPETGKVPPEAMVSVVAIAAVLVPVGELWFAWTCIPAVHWIWPILADIPFGAGNTAVFIYSSNYLAHSYGIYAASAMAGNAVIRSLLGGTLPLAGPAMYAKLDPHWAGTLLGLIQVAIIPIPVIFYKYGHRIRMKSALIQSMQQDTEKLESKRRSGVRAAKLEKAEDEIVKVYSKAV</sequence>
<feature type="transmembrane region" description="Helical" evidence="6">
    <location>
        <begin position="307"/>
        <end position="326"/>
    </location>
</feature>
<feature type="transmembrane region" description="Helical" evidence="6">
    <location>
        <begin position="165"/>
        <end position="186"/>
    </location>
</feature>
<dbReference type="InterPro" id="IPR011701">
    <property type="entry name" value="MFS"/>
</dbReference>
<dbReference type="CDD" id="cd17323">
    <property type="entry name" value="MFS_Tpo1_MDR_like"/>
    <property type="match status" value="1"/>
</dbReference>
<comment type="subcellular location">
    <subcellularLocation>
        <location evidence="1">Membrane</location>
        <topology evidence="1">Multi-pass membrane protein</topology>
    </subcellularLocation>
</comment>
<feature type="region of interest" description="Disordered" evidence="5">
    <location>
        <begin position="1"/>
        <end position="31"/>
    </location>
</feature>
<feature type="transmembrane region" description="Helical" evidence="6">
    <location>
        <begin position="380"/>
        <end position="401"/>
    </location>
</feature>
<feature type="transmembrane region" description="Helical" evidence="6">
    <location>
        <begin position="441"/>
        <end position="463"/>
    </location>
</feature>
<dbReference type="AlphaFoldDB" id="A0A8H3EKQ3"/>
<evidence type="ECO:0008006" key="9">
    <source>
        <dbReference type="Google" id="ProtNLM"/>
    </source>
</evidence>
<dbReference type="PANTHER" id="PTHR23502:SF12">
    <property type="entry name" value="MULTIDRUG TRANSPORTER, PUTATIVE (AFU_ORTHOLOGUE AFUA_1G06440)-RELATED"/>
    <property type="match status" value="1"/>
</dbReference>
<comment type="caution">
    <text evidence="7">The sequence shown here is derived from an EMBL/GenBank/DDBJ whole genome shotgun (WGS) entry which is preliminary data.</text>
</comment>
<proteinExistence type="predicted"/>
<dbReference type="GO" id="GO:0022857">
    <property type="term" value="F:transmembrane transporter activity"/>
    <property type="evidence" value="ECO:0007669"/>
    <property type="project" value="InterPro"/>
</dbReference>
<evidence type="ECO:0000256" key="6">
    <source>
        <dbReference type="SAM" id="Phobius"/>
    </source>
</evidence>
<feature type="transmembrane region" description="Helical" evidence="6">
    <location>
        <begin position="134"/>
        <end position="153"/>
    </location>
</feature>
<dbReference type="OrthoDB" id="3365399at2759"/>
<accession>A0A8H3EKQ3</accession>
<feature type="transmembrane region" description="Helical" evidence="6">
    <location>
        <begin position="407"/>
        <end position="429"/>
    </location>
</feature>
<protein>
    <recommendedName>
        <fullName evidence="9">MFS general substrate transporter</fullName>
    </recommendedName>
</protein>
<keyword evidence="4 6" id="KW-0472">Membrane</keyword>
<keyword evidence="8" id="KW-1185">Reference proteome</keyword>
<dbReference type="Pfam" id="PF07690">
    <property type="entry name" value="MFS_1"/>
    <property type="match status" value="1"/>
</dbReference>
<evidence type="ECO:0000313" key="7">
    <source>
        <dbReference type="EMBL" id="CAF9907173.1"/>
    </source>
</evidence>
<feature type="transmembrane region" description="Helical" evidence="6">
    <location>
        <begin position="338"/>
        <end position="360"/>
    </location>
</feature>
<keyword evidence="3 6" id="KW-1133">Transmembrane helix</keyword>
<feature type="compositionally biased region" description="Polar residues" evidence="5">
    <location>
        <begin position="12"/>
        <end position="24"/>
    </location>
</feature>
<gene>
    <name evidence="7" type="ORF">IMSHALPRED_005459</name>
</gene>
<dbReference type="Proteomes" id="UP000664534">
    <property type="component" value="Unassembled WGS sequence"/>
</dbReference>
<evidence type="ECO:0000313" key="8">
    <source>
        <dbReference type="Proteomes" id="UP000664534"/>
    </source>
</evidence>
<keyword evidence="2 6" id="KW-0812">Transmembrane</keyword>
<evidence type="ECO:0000256" key="2">
    <source>
        <dbReference type="ARBA" id="ARBA00022692"/>
    </source>
</evidence>
<reference evidence="7" key="1">
    <citation type="submission" date="2021-03" db="EMBL/GenBank/DDBJ databases">
        <authorList>
            <person name="Tagirdzhanova G."/>
        </authorList>
    </citation>
    <scope>NUCLEOTIDE SEQUENCE</scope>
</reference>
<feature type="transmembrane region" description="Helical" evidence="6">
    <location>
        <begin position="233"/>
        <end position="252"/>
    </location>
</feature>
<evidence type="ECO:0000256" key="1">
    <source>
        <dbReference type="ARBA" id="ARBA00004141"/>
    </source>
</evidence>
<organism evidence="7 8">
    <name type="scientific">Imshaugia aleurites</name>
    <dbReference type="NCBI Taxonomy" id="172621"/>
    <lineage>
        <taxon>Eukaryota</taxon>
        <taxon>Fungi</taxon>
        <taxon>Dikarya</taxon>
        <taxon>Ascomycota</taxon>
        <taxon>Pezizomycotina</taxon>
        <taxon>Lecanoromycetes</taxon>
        <taxon>OSLEUM clade</taxon>
        <taxon>Lecanoromycetidae</taxon>
        <taxon>Lecanorales</taxon>
        <taxon>Lecanorineae</taxon>
        <taxon>Parmeliaceae</taxon>
        <taxon>Imshaugia</taxon>
    </lineage>
</organism>
<evidence type="ECO:0000256" key="4">
    <source>
        <dbReference type="ARBA" id="ARBA00023136"/>
    </source>
</evidence>
<feature type="transmembrane region" description="Helical" evidence="6">
    <location>
        <begin position="475"/>
        <end position="495"/>
    </location>
</feature>
<dbReference type="PANTHER" id="PTHR23502">
    <property type="entry name" value="MAJOR FACILITATOR SUPERFAMILY"/>
    <property type="match status" value="1"/>
</dbReference>
<evidence type="ECO:0000256" key="5">
    <source>
        <dbReference type="SAM" id="MobiDB-lite"/>
    </source>
</evidence>
<dbReference type="Gene3D" id="1.20.1250.20">
    <property type="entry name" value="MFS general substrate transporter like domains"/>
    <property type="match status" value="1"/>
</dbReference>